<protein>
    <submittedName>
        <fullName evidence="2">Uncharacterized protein</fullName>
    </submittedName>
</protein>
<keyword evidence="1" id="KW-0472">Membrane</keyword>
<name>A0ABD7FVE7_9VIBR</name>
<evidence type="ECO:0000313" key="3">
    <source>
        <dbReference type="Proteomes" id="UP000252199"/>
    </source>
</evidence>
<keyword evidence="1" id="KW-0812">Transmembrane</keyword>
<proteinExistence type="predicted"/>
<evidence type="ECO:0000313" key="2">
    <source>
        <dbReference type="EMBL" id="RBM67107.1"/>
    </source>
</evidence>
<feature type="transmembrane region" description="Helical" evidence="1">
    <location>
        <begin position="88"/>
        <end position="109"/>
    </location>
</feature>
<accession>A0ABD7FVE7</accession>
<sequence>MSQQNKVRLAGIALITLMLLCWMYPSYGVFRDYLALLNKEPVVRVSVLTLWVPMGCLGAVFCLLWMSPKALYYGKGIGKVYSSNAIKLANKICISFALIGVAFAAGWTYHTLDLLEQYGYVYSRDLTKITPTGIHLMYILSN</sequence>
<reference evidence="2 3" key="1">
    <citation type="submission" date="2018-06" db="EMBL/GenBank/DDBJ databases">
        <title>Draft genome sequences of nine Vibrio sp. clinical isolates from across the United States representing the closest known relative of Vibrio cholerae.</title>
        <authorList>
            <person name="Islam M.T."/>
            <person name="Liang K."/>
            <person name="Im M.S."/>
            <person name="Winkjer J."/>
            <person name="Busby S."/>
            <person name="Batra D."/>
            <person name="Rowe L."/>
            <person name="Tarr C.L."/>
            <person name="Boucher Y."/>
        </authorList>
    </citation>
    <scope>NUCLEOTIDE SEQUENCE [LARGE SCALE GENOMIC DNA]</scope>
    <source>
        <strain evidence="2 3">2017V-1110</strain>
    </source>
</reference>
<comment type="caution">
    <text evidence="2">The sequence shown here is derived from an EMBL/GenBank/DDBJ whole genome shotgun (WGS) entry which is preliminary data.</text>
</comment>
<dbReference type="Proteomes" id="UP000252199">
    <property type="component" value="Unassembled WGS sequence"/>
</dbReference>
<dbReference type="RefSeq" id="WP_095475167.1">
    <property type="nucleotide sequence ID" value="NZ_CAWQMY010000131.1"/>
</dbReference>
<organism evidence="2 3">
    <name type="scientific">Vibrio paracholerae</name>
    <dbReference type="NCBI Taxonomy" id="650003"/>
    <lineage>
        <taxon>Bacteria</taxon>
        <taxon>Pseudomonadati</taxon>
        <taxon>Pseudomonadota</taxon>
        <taxon>Gammaproteobacteria</taxon>
        <taxon>Vibrionales</taxon>
        <taxon>Vibrionaceae</taxon>
        <taxon>Vibrio</taxon>
    </lineage>
</organism>
<gene>
    <name evidence="2" type="ORF">DLR72_10240</name>
</gene>
<dbReference type="EMBL" id="QKKU01000065">
    <property type="protein sequence ID" value="RBM67107.1"/>
    <property type="molecule type" value="Genomic_DNA"/>
</dbReference>
<feature type="transmembrane region" description="Helical" evidence="1">
    <location>
        <begin position="7"/>
        <end position="25"/>
    </location>
</feature>
<keyword evidence="1" id="KW-1133">Transmembrane helix</keyword>
<evidence type="ECO:0000256" key="1">
    <source>
        <dbReference type="SAM" id="Phobius"/>
    </source>
</evidence>
<dbReference type="AlphaFoldDB" id="A0ABD7FVE7"/>
<feature type="transmembrane region" description="Helical" evidence="1">
    <location>
        <begin position="45"/>
        <end position="67"/>
    </location>
</feature>